<comment type="caution">
    <text evidence="2">The sequence shown here is derived from an EMBL/GenBank/DDBJ whole genome shotgun (WGS) entry which is preliminary data.</text>
</comment>
<dbReference type="AlphaFoldDB" id="A0A1F4U516"/>
<name>A0A1F4U516_UNCSA</name>
<dbReference type="Pfam" id="PF09992">
    <property type="entry name" value="NAGPA"/>
    <property type="match status" value="1"/>
</dbReference>
<reference evidence="2 3" key="1">
    <citation type="journal article" date="2016" name="Nat. Commun.">
        <title>Thousands of microbial genomes shed light on interconnected biogeochemical processes in an aquifer system.</title>
        <authorList>
            <person name="Anantharaman K."/>
            <person name="Brown C.T."/>
            <person name="Hug L.A."/>
            <person name="Sharon I."/>
            <person name="Castelle C.J."/>
            <person name="Probst A.J."/>
            <person name="Thomas B.C."/>
            <person name="Singh A."/>
            <person name="Wilkins M.J."/>
            <person name="Karaoz U."/>
            <person name="Brodie E.L."/>
            <person name="Williams K.H."/>
            <person name="Hubbard S.S."/>
            <person name="Banfield J.F."/>
        </authorList>
    </citation>
    <scope>NUCLEOTIDE SEQUENCE [LARGE SCALE GENOMIC DNA]</scope>
</reference>
<evidence type="ECO:0000313" key="2">
    <source>
        <dbReference type="EMBL" id="OGC39910.1"/>
    </source>
</evidence>
<dbReference type="InterPro" id="IPR018711">
    <property type="entry name" value="NAGPA"/>
</dbReference>
<accession>A0A1F4U516</accession>
<dbReference type="PANTHER" id="PTHR40446:SF2">
    <property type="entry name" value="N-ACETYLGLUCOSAMINE-1-PHOSPHODIESTER ALPHA-N-ACETYLGLUCOSAMINIDASE"/>
    <property type="match status" value="1"/>
</dbReference>
<proteinExistence type="predicted"/>
<dbReference type="Proteomes" id="UP000179242">
    <property type="component" value="Unassembled WGS sequence"/>
</dbReference>
<gene>
    <name evidence="2" type="ORF">A2438_05295</name>
</gene>
<feature type="domain" description="Phosphodiester glycosidase" evidence="1">
    <location>
        <begin position="309"/>
        <end position="492"/>
    </location>
</feature>
<sequence length="496" mass="55602">MRTIRVIILVLFVICHLSFDICSAATLTKIRYKPYDDKIRVVFEMEGEAYYRIKPQDKGFAVQLLNCKTENNESRDYAINDWVVKELKVRKEGNDTVVYFPLEYPVEHKIYPLGSPNRIVIDFGREFSKVETRSRIAEGVEYSFVTKGGPGGYQGIHVLRVDPKKAEIFPALAMRSPTFFQSLANIFTPWQKISRIHFYKEKVSSIEDKHNALAGINGTFFDYTGRPLGVLLINGELISYPIHNRTSVIIDSKNNASIDRVFLDGYVEINNRRYPITGVNQPPENNDVIIFTKHYGELTGTGGQGYELTIENGKVARRHIGNSRIPDNGYVVYFSPMFVENVFGSVKAGDFAKISINIMPFSSEIKNNLLHVMGGGPRLLKDGRLYVSKHYERFRSDVGEGRAARTAVGITKDGQILMVAVDGKPRRIVRQGESYSIGATLEELAGILLSIGAYEALNLDGGGSTTMTVNNRVINRPVENNGSRPVSNALLVRDLD</sequence>
<dbReference type="PANTHER" id="PTHR40446">
    <property type="entry name" value="N-ACETYLGLUCOSAMINE-1-PHOSPHODIESTER ALPHA-N-ACETYLGLUCOSAMINIDASE"/>
    <property type="match status" value="1"/>
</dbReference>
<dbReference type="EMBL" id="MEUJ01000005">
    <property type="protein sequence ID" value="OGC39910.1"/>
    <property type="molecule type" value="Genomic_DNA"/>
</dbReference>
<evidence type="ECO:0000259" key="1">
    <source>
        <dbReference type="Pfam" id="PF09992"/>
    </source>
</evidence>
<evidence type="ECO:0000313" key="3">
    <source>
        <dbReference type="Proteomes" id="UP000179242"/>
    </source>
</evidence>
<protein>
    <recommendedName>
        <fullName evidence="1">Phosphodiester glycosidase domain-containing protein</fullName>
    </recommendedName>
</protein>
<organism evidence="2 3">
    <name type="scientific">candidate division WOR-1 bacterium RIFOXYC2_FULL_46_14</name>
    <dbReference type="NCBI Taxonomy" id="1802587"/>
    <lineage>
        <taxon>Bacteria</taxon>
        <taxon>Bacillati</taxon>
        <taxon>Saganbacteria</taxon>
    </lineage>
</organism>